<dbReference type="Pfam" id="PF09335">
    <property type="entry name" value="VTT_dom"/>
    <property type="match status" value="1"/>
</dbReference>
<organism evidence="9 10">
    <name type="scientific">Actinotalea lenta</name>
    <dbReference type="NCBI Taxonomy" id="3064654"/>
    <lineage>
        <taxon>Bacteria</taxon>
        <taxon>Bacillati</taxon>
        <taxon>Actinomycetota</taxon>
        <taxon>Actinomycetes</taxon>
        <taxon>Micrococcales</taxon>
        <taxon>Cellulomonadaceae</taxon>
        <taxon>Actinotalea</taxon>
    </lineage>
</organism>
<gene>
    <name evidence="9" type="ORF">Q6348_12145</name>
</gene>
<dbReference type="PANTHER" id="PTHR30353:SF0">
    <property type="entry name" value="TRANSMEMBRANE PROTEIN"/>
    <property type="match status" value="1"/>
</dbReference>
<keyword evidence="5 7" id="KW-1133">Transmembrane helix</keyword>
<name>A0ABT9DBN9_9CELL</name>
<dbReference type="RefSeq" id="WP_304601540.1">
    <property type="nucleotide sequence ID" value="NZ_JAUQYP010000001.1"/>
</dbReference>
<evidence type="ECO:0000256" key="5">
    <source>
        <dbReference type="ARBA" id="ARBA00022989"/>
    </source>
</evidence>
<evidence type="ECO:0000256" key="3">
    <source>
        <dbReference type="ARBA" id="ARBA00022475"/>
    </source>
</evidence>
<proteinExistence type="inferred from homology"/>
<evidence type="ECO:0000256" key="4">
    <source>
        <dbReference type="ARBA" id="ARBA00022692"/>
    </source>
</evidence>
<reference evidence="9 10" key="1">
    <citation type="submission" date="2023-07" db="EMBL/GenBank/DDBJ databases">
        <title>Description of novel actinomycetes strains, isolated from tidal flat sediment.</title>
        <authorList>
            <person name="Lu C."/>
        </authorList>
    </citation>
    <scope>NUCLEOTIDE SEQUENCE [LARGE SCALE GENOMIC DNA]</scope>
    <source>
        <strain evidence="9 10">SYSU T00b441</strain>
    </source>
</reference>
<accession>A0ABT9DBN9</accession>
<feature type="transmembrane region" description="Helical" evidence="7">
    <location>
        <begin position="56"/>
        <end position="77"/>
    </location>
</feature>
<evidence type="ECO:0000256" key="1">
    <source>
        <dbReference type="ARBA" id="ARBA00004651"/>
    </source>
</evidence>
<dbReference type="Proteomes" id="UP001232536">
    <property type="component" value="Unassembled WGS sequence"/>
</dbReference>
<comment type="caution">
    <text evidence="9">The sequence shown here is derived from an EMBL/GenBank/DDBJ whole genome shotgun (WGS) entry which is preliminary data.</text>
</comment>
<feature type="transmembrane region" description="Helical" evidence="7">
    <location>
        <begin position="12"/>
        <end position="36"/>
    </location>
</feature>
<keyword evidence="6 7" id="KW-0472">Membrane</keyword>
<evidence type="ECO:0000259" key="8">
    <source>
        <dbReference type="Pfam" id="PF09335"/>
    </source>
</evidence>
<evidence type="ECO:0000256" key="6">
    <source>
        <dbReference type="ARBA" id="ARBA00023136"/>
    </source>
</evidence>
<comment type="subcellular location">
    <subcellularLocation>
        <location evidence="1 7">Cell membrane</location>
        <topology evidence="1 7">Multi-pass membrane protein</topology>
    </subcellularLocation>
</comment>
<evidence type="ECO:0000313" key="9">
    <source>
        <dbReference type="EMBL" id="MDO8107946.1"/>
    </source>
</evidence>
<sequence>MTGLIDQLLNAPGWLVLVVTGLAVFAEDALFVGFVVPGETVAVLAGVAAERGQTSLAAAMAVVVAAAVAGDSVGYEVGKHLGQRLMRIRPLVHRQRRIRQAQDYLARRGAPAVFLGRWTAFFRAVMPALAGTARMPYGRFLAFNALGGLTWGVAVVTVGYLAGASYARVEHTFGRYAALAVAGIVLVAVAVIAIRRHRSDTRDPADHGCAEPPSA</sequence>
<evidence type="ECO:0000256" key="7">
    <source>
        <dbReference type="RuleBase" id="RU367016"/>
    </source>
</evidence>
<feature type="domain" description="VTT" evidence="8">
    <location>
        <begin position="36"/>
        <end position="160"/>
    </location>
</feature>
<dbReference type="EMBL" id="JAUQYP010000001">
    <property type="protein sequence ID" value="MDO8107946.1"/>
    <property type="molecule type" value="Genomic_DNA"/>
</dbReference>
<keyword evidence="10" id="KW-1185">Reference proteome</keyword>
<dbReference type="PANTHER" id="PTHR30353">
    <property type="entry name" value="INNER MEMBRANE PROTEIN DEDA-RELATED"/>
    <property type="match status" value="1"/>
</dbReference>
<feature type="transmembrane region" description="Helical" evidence="7">
    <location>
        <begin position="140"/>
        <end position="161"/>
    </location>
</feature>
<comment type="similarity">
    <text evidence="2 7">Belongs to the DedA family.</text>
</comment>
<dbReference type="InterPro" id="IPR032818">
    <property type="entry name" value="DedA-like"/>
</dbReference>
<keyword evidence="4 7" id="KW-0812">Transmembrane</keyword>
<feature type="transmembrane region" description="Helical" evidence="7">
    <location>
        <begin position="173"/>
        <end position="194"/>
    </location>
</feature>
<keyword evidence="3 7" id="KW-1003">Cell membrane</keyword>
<dbReference type="InterPro" id="IPR032816">
    <property type="entry name" value="VTT_dom"/>
</dbReference>
<evidence type="ECO:0000313" key="10">
    <source>
        <dbReference type="Proteomes" id="UP001232536"/>
    </source>
</evidence>
<protein>
    <submittedName>
        <fullName evidence="9">DedA family protein</fullName>
    </submittedName>
</protein>
<evidence type="ECO:0000256" key="2">
    <source>
        <dbReference type="ARBA" id="ARBA00010792"/>
    </source>
</evidence>